<name>A0A1N6IAP8_9BACT</name>
<dbReference type="RefSeq" id="WP_084539482.1">
    <property type="nucleotide sequence ID" value="NZ_FSRG01000006.1"/>
</dbReference>
<evidence type="ECO:0000256" key="1">
    <source>
        <dbReference type="ARBA" id="ARBA00022801"/>
    </source>
</evidence>
<dbReference type="Gene3D" id="3.40.50.1820">
    <property type="entry name" value="alpha/beta hydrolase"/>
    <property type="match status" value="1"/>
</dbReference>
<dbReference type="STRING" id="1121457.SAMN02745161_2578"/>
<dbReference type="OrthoDB" id="24847at2"/>
<dbReference type="InterPro" id="IPR029058">
    <property type="entry name" value="AB_hydrolase_fold"/>
</dbReference>
<feature type="chain" id="PRO_5012275019" evidence="2">
    <location>
        <begin position="25"/>
        <end position="345"/>
    </location>
</feature>
<dbReference type="InterPro" id="IPR050300">
    <property type="entry name" value="GDXG_lipolytic_enzyme"/>
</dbReference>
<keyword evidence="1" id="KW-0378">Hydrolase</keyword>
<dbReference type="SUPFAM" id="SSF53474">
    <property type="entry name" value="alpha/beta-Hydrolases"/>
    <property type="match status" value="1"/>
</dbReference>
<dbReference type="Proteomes" id="UP000184694">
    <property type="component" value="Unassembled WGS sequence"/>
</dbReference>
<organism evidence="4 5">
    <name type="scientific">Halodesulfovibrio marinisediminis DSM 17456</name>
    <dbReference type="NCBI Taxonomy" id="1121457"/>
    <lineage>
        <taxon>Bacteria</taxon>
        <taxon>Pseudomonadati</taxon>
        <taxon>Thermodesulfobacteriota</taxon>
        <taxon>Desulfovibrionia</taxon>
        <taxon>Desulfovibrionales</taxon>
        <taxon>Desulfovibrionaceae</taxon>
        <taxon>Halodesulfovibrio</taxon>
    </lineage>
</organism>
<dbReference type="EMBL" id="FSRG01000006">
    <property type="protein sequence ID" value="SIO29092.1"/>
    <property type="molecule type" value="Genomic_DNA"/>
</dbReference>
<feature type="domain" description="Alpha/beta hydrolase fold-3" evidence="3">
    <location>
        <begin position="118"/>
        <end position="321"/>
    </location>
</feature>
<evidence type="ECO:0000259" key="3">
    <source>
        <dbReference type="Pfam" id="PF07859"/>
    </source>
</evidence>
<feature type="signal peptide" evidence="2">
    <location>
        <begin position="1"/>
        <end position="24"/>
    </location>
</feature>
<evidence type="ECO:0000313" key="5">
    <source>
        <dbReference type="Proteomes" id="UP000184694"/>
    </source>
</evidence>
<reference evidence="5" key="1">
    <citation type="submission" date="2016-11" db="EMBL/GenBank/DDBJ databases">
        <authorList>
            <person name="Varghese N."/>
            <person name="Submissions S."/>
        </authorList>
    </citation>
    <scope>NUCLEOTIDE SEQUENCE [LARGE SCALE GENOMIC DNA]</scope>
    <source>
        <strain evidence="5">DSM 17456</strain>
    </source>
</reference>
<evidence type="ECO:0000256" key="2">
    <source>
        <dbReference type="SAM" id="SignalP"/>
    </source>
</evidence>
<proteinExistence type="predicted"/>
<protein>
    <submittedName>
        <fullName evidence="4">Acetyl esterase/lipase</fullName>
    </submittedName>
</protein>
<dbReference type="PANTHER" id="PTHR48081:SF8">
    <property type="entry name" value="ALPHA_BETA HYDROLASE FOLD-3 DOMAIN-CONTAINING PROTEIN-RELATED"/>
    <property type="match status" value="1"/>
</dbReference>
<dbReference type="InterPro" id="IPR013094">
    <property type="entry name" value="AB_hydrolase_3"/>
</dbReference>
<dbReference type="AlphaFoldDB" id="A0A1N6IAP8"/>
<keyword evidence="2" id="KW-0732">Signal</keyword>
<dbReference type="Pfam" id="PF07859">
    <property type="entry name" value="Abhydrolase_3"/>
    <property type="match status" value="1"/>
</dbReference>
<dbReference type="PANTHER" id="PTHR48081">
    <property type="entry name" value="AB HYDROLASE SUPERFAMILY PROTEIN C4A8.06C"/>
    <property type="match status" value="1"/>
</dbReference>
<sequence>MNAKIIKRCVIIVLCIAFANYASAKETKTLFVHIPTTVSEQSQAILRTLQDPSLKPACPDVDDFKAWKALQEKHEAFALERQKPIVEALRPDVRKIELGGVPVLDVRPRDWKNNNKTVVYTHGGAYTFFSAESTLICAALLADATGLRVLSVDYTLAPNAKWQQITDQVVSVFKALREQGYAMKDIAIFGDSAGGGLAAGSVLKMRDQGMEMPAAVVLWSPWSDITETGDSYATLKHADPAYLYDKHLKKAADAYANPKDQKHPYVSPVYGDYSKGFPPTLIQGGTKEIFLSNFIRHYQALDTAGQTVKLDLYEGMIHVFQAALSGSPESKRALAKIDAFLKQHL</sequence>
<accession>A0A1N6IAP8</accession>
<evidence type="ECO:0000313" key="4">
    <source>
        <dbReference type="EMBL" id="SIO29092.1"/>
    </source>
</evidence>
<gene>
    <name evidence="4" type="ORF">SAMN02745161_2578</name>
</gene>
<dbReference type="GO" id="GO:0016787">
    <property type="term" value="F:hydrolase activity"/>
    <property type="evidence" value="ECO:0007669"/>
    <property type="project" value="UniProtKB-KW"/>
</dbReference>
<keyword evidence="5" id="KW-1185">Reference proteome</keyword>